<evidence type="ECO:0008006" key="3">
    <source>
        <dbReference type="Google" id="ProtNLM"/>
    </source>
</evidence>
<organism evidence="1 2">
    <name type="scientific">Elstera litoralis</name>
    <dbReference type="NCBI Taxonomy" id="552518"/>
    <lineage>
        <taxon>Bacteria</taxon>
        <taxon>Pseudomonadati</taxon>
        <taxon>Pseudomonadota</taxon>
        <taxon>Alphaproteobacteria</taxon>
        <taxon>Rhodospirillales</taxon>
        <taxon>Rhodospirillaceae</taxon>
        <taxon>Elstera</taxon>
    </lineage>
</organism>
<proteinExistence type="predicted"/>
<evidence type="ECO:0000313" key="2">
    <source>
        <dbReference type="Proteomes" id="UP000033774"/>
    </source>
</evidence>
<comment type="caution">
    <text evidence="1">The sequence shown here is derived from an EMBL/GenBank/DDBJ whole genome shotgun (WGS) entry which is preliminary data.</text>
</comment>
<reference evidence="1 2" key="1">
    <citation type="submission" date="2015-03" db="EMBL/GenBank/DDBJ databases">
        <title>Draft genome sequence of Elstera litoralis.</title>
        <authorList>
            <person name="Rahalkar M.C."/>
            <person name="Dhakephalkar P.K."/>
            <person name="Pore S.D."/>
            <person name="Arora P."/>
            <person name="Kapse N.G."/>
            <person name="Pandit P.S."/>
        </authorList>
    </citation>
    <scope>NUCLEOTIDE SEQUENCE [LARGE SCALE GENOMIC DNA]</scope>
    <source>
        <strain evidence="1 2">Dia-1</strain>
    </source>
</reference>
<sequence length="290" mass="32042">MPGAGTESILSVRQPRVQTAALVVSSPHSGTHYPNDFVRDSLLDPLSLRRSEDSFVDDLVSAAPDFGAPLLKALFPRVYIDVNREPYELDPKMFGEPLPDFVNAASARVAAGYGTIARMVATGAEIYRAPLTFAEAEDRVRRLYRPYHAALDGLVNDTLSRFRRVLLLDCHSMPSVGSSVEKDAGRMRADIILGDCHGTSCERSLTAEVAAFFTREGFRVVLNDPFAGGFITRHHGRPRQGRHALQIELNRALYMNEIRLERSAEFHAIKAVMTRLLAWLGPIATRLPGA</sequence>
<accession>A0A0F3IQH3</accession>
<dbReference type="Pfam" id="PF05013">
    <property type="entry name" value="FGase"/>
    <property type="match status" value="1"/>
</dbReference>
<evidence type="ECO:0000313" key="1">
    <source>
        <dbReference type="EMBL" id="KJV08798.1"/>
    </source>
</evidence>
<dbReference type="Proteomes" id="UP000033774">
    <property type="component" value="Unassembled WGS sequence"/>
</dbReference>
<dbReference type="SUPFAM" id="SSF53187">
    <property type="entry name" value="Zn-dependent exopeptidases"/>
    <property type="match status" value="1"/>
</dbReference>
<dbReference type="Gene3D" id="3.40.630.40">
    <property type="entry name" value="Zn-dependent exopeptidases"/>
    <property type="match status" value="1"/>
</dbReference>
<keyword evidence="2" id="KW-1185">Reference proteome</keyword>
<dbReference type="EMBL" id="LAJY01000445">
    <property type="protein sequence ID" value="KJV08798.1"/>
    <property type="molecule type" value="Genomic_DNA"/>
</dbReference>
<dbReference type="PATRIC" id="fig|552518.3.peg.2938"/>
<name>A0A0F3IQH3_9PROT</name>
<gene>
    <name evidence="1" type="ORF">VZ95_15490</name>
</gene>
<dbReference type="InterPro" id="IPR007709">
    <property type="entry name" value="N-FG_amidohydro"/>
</dbReference>
<protein>
    <recommendedName>
        <fullName evidence="3">N-formylglutamate amidohydrolase</fullName>
    </recommendedName>
</protein>
<dbReference type="AlphaFoldDB" id="A0A0F3IQH3"/>